<protein>
    <submittedName>
        <fullName evidence="1">SIR2 family protein</fullName>
    </submittedName>
</protein>
<reference evidence="1 2" key="1">
    <citation type="submission" date="2018-09" db="EMBL/GenBank/DDBJ databases">
        <title>Genome sequencing of strain 6GH32-13.</title>
        <authorList>
            <person name="Weon H.-Y."/>
            <person name="Heo J."/>
            <person name="Kwon S.-W."/>
        </authorList>
    </citation>
    <scope>NUCLEOTIDE SEQUENCE [LARGE SCALE GENOMIC DNA]</scope>
    <source>
        <strain evidence="1 2">5GH32-13</strain>
    </source>
</reference>
<dbReference type="AlphaFoldDB" id="A0A3B7MGZ8"/>
<keyword evidence="2" id="KW-1185">Reference proteome</keyword>
<proteinExistence type="predicted"/>
<dbReference type="Pfam" id="PF13289">
    <property type="entry name" value="SIR2_2"/>
    <property type="match status" value="1"/>
</dbReference>
<dbReference type="OrthoDB" id="5509947at2"/>
<dbReference type="InterPro" id="IPR029035">
    <property type="entry name" value="DHS-like_NAD/FAD-binding_dom"/>
</dbReference>
<accession>A0A3B7MGZ8</accession>
<organism evidence="1 2">
    <name type="scientific">Paraflavitalea soli</name>
    <dbReference type="NCBI Taxonomy" id="2315862"/>
    <lineage>
        <taxon>Bacteria</taxon>
        <taxon>Pseudomonadati</taxon>
        <taxon>Bacteroidota</taxon>
        <taxon>Chitinophagia</taxon>
        <taxon>Chitinophagales</taxon>
        <taxon>Chitinophagaceae</taxon>
        <taxon>Paraflavitalea</taxon>
    </lineage>
</organism>
<name>A0A3B7MGZ8_9BACT</name>
<evidence type="ECO:0000313" key="1">
    <source>
        <dbReference type="EMBL" id="AXY72593.1"/>
    </source>
</evidence>
<dbReference type="KEGG" id="pseg:D3H65_00760"/>
<dbReference type="EMBL" id="CP032157">
    <property type="protein sequence ID" value="AXY72593.1"/>
    <property type="molecule type" value="Genomic_DNA"/>
</dbReference>
<dbReference type="SUPFAM" id="SSF52467">
    <property type="entry name" value="DHS-like NAD/FAD-binding domain"/>
    <property type="match status" value="1"/>
</dbReference>
<dbReference type="Gene3D" id="3.40.50.1220">
    <property type="entry name" value="TPP-binding domain"/>
    <property type="match status" value="1"/>
</dbReference>
<evidence type="ECO:0000313" key="2">
    <source>
        <dbReference type="Proteomes" id="UP000263900"/>
    </source>
</evidence>
<dbReference type="Proteomes" id="UP000263900">
    <property type="component" value="Chromosome"/>
</dbReference>
<sequence length="692" mass="78004">MINIPGLQEGVVIFAGAGCSMAPPSSLPGWNQLNDAILDTLWDRMEQFGIRTRFRDQLLTAIRQKRAENTFPPDYQAQRMVERAGIRYFELLSAVDTDTYNAVQYYTAGLAKAGLLKAVVTTNFDQNFERAFAAYDIPFEAFYDEAGFNRLASQASSNGIPIIKIHGSCSSPASMVDTRKQRLKGRAKALQDALFQLLELHHFIFCGFSGQDFDDNRNYLGLQDAAPAAKGFTYTYMPGSKVRASMNEVIGYYGKKAQAVEYDPAQLLGELVQAARIGFTPFAAAEQVNTPLADRLREKSALLEPMDAINMLTALAESYGDEVTARFIYDKAWRERYQSDYEGEALSRFLLNHGRSYVFNFQDRIERAANVGVHIEQAEVGPPPPGMEDLFTNPARMNLKHTANTSPETPALIGLAQTYFAITGLFEDFPKKLSPYFRRDPSPAELADILYYYSFHALVQQDMEAIQFLHHAIQEMEADFDEPRLSQLLSRRAMFKLRINHPEALTSAREDVMRAKALAEKYHEPHLLALSALAQSILARKENDFATAFTQVGIAEKNYWELKRIPQYVETIVEYLKVLMLGFEQPDTNKQQLLDIFLDIEPKINAYVVDKINVFEPECCYLVGLFCFQYTNAPKATYMSWLADAVSLAEQNNQPANYAYFRETCQQLGILEEIEALINKTKAAAAGNQASN</sequence>
<dbReference type="RefSeq" id="WP_119048431.1">
    <property type="nucleotide sequence ID" value="NZ_CP032157.1"/>
</dbReference>
<gene>
    <name evidence="1" type="ORF">D3H65_00760</name>
</gene>